<evidence type="ECO:0000256" key="1">
    <source>
        <dbReference type="SAM" id="SignalP"/>
    </source>
</evidence>
<name>A0ABV7FG29_9GAMM</name>
<keyword evidence="3" id="KW-1185">Reference proteome</keyword>
<dbReference type="EMBL" id="JBHRTF010000003">
    <property type="protein sequence ID" value="MFC3115550.1"/>
    <property type="molecule type" value="Genomic_DNA"/>
</dbReference>
<sequence>MRTRISALVGIGLFSLLPMMSHANTVVAGYGIPPVSGSCTWQLTSSSGGGGAPQFYTLNCGSTLNVVGMMTVGGSCNTTASPKPGYQLQGSGCSTTVVRIDNLPPQPAQCTSANKGKTYFSGPTYIANSIMQTSSTSVSNFCGDCKVVVSGSSNGYSTISCSLYP</sequence>
<feature type="chain" id="PRO_5045809124" description="Secreted protein" evidence="1">
    <location>
        <begin position="24"/>
        <end position="165"/>
    </location>
</feature>
<proteinExistence type="predicted"/>
<evidence type="ECO:0008006" key="4">
    <source>
        <dbReference type="Google" id="ProtNLM"/>
    </source>
</evidence>
<comment type="caution">
    <text evidence="2">The sequence shown here is derived from an EMBL/GenBank/DDBJ whole genome shotgun (WGS) entry which is preliminary data.</text>
</comment>
<dbReference type="Proteomes" id="UP001595555">
    <property type="component" value="Unassembled WGS sequence"/>
</dbReference>
<feature type="signal peptide" evidence="1">
    <location>
        <begin position="1"/>
        <end position="23"/>
    </location>
</feature>
<accession>A0ABV7FG29</accession>
<reference evidence="3" key="1">
    <citation type="journal article" date="2019" name="Int. J. Syst. Evol. Microbiol.">
        <title>The Global Catalogue of Microorganisms (GCM) 10K type strain sequencing project: providing services to taxonomists for standard genome sequencing and annotation.</title>
        <authorList>
            <consortium name="The Broad Institute Genomics Platform"/>
            <consortium name="The Broad Institute Genome Sequencing Center for Infectious Disease"/>
            <person name="Wu L."/>
            <person name="Ma J."/>
        </authorList>
    </citation>
    <scope>NUCLEOTIDE SEQUENCE [LARGE SCALE GENOMIC DNA]</scope>
    <source>
        <strain evidence="3">KCTC 52237</strain>
    </source>
</reference>
<protein>
    <recommendedName>
        <fullName evidence="4">Secreted protein</fullName>
    </recommendedName>
</protein>
<evidence type="ECO:0000313" key="2">
    <source>
        <dbReference type="EMBL" id="MFC3115550.1"/>
    </source>
</evidence>
<keyword evidence="1" id="KW-0732">Signal</keyword>
<dbReference type="RefSeq" id="WP_378117945.1">
    <property type="nucleotide sequence ID" value="NZ_JBHRTF010000003.1"/>
</dbReference>
<evidence type="ECO:0000313" key="3">
    <source>
        <dbReference type="Proteomes" id="UP001595555"/>
    </source>
</evidence>
<gene>
    <name evidence="2" type="ORF">ACFODX_08280</name>
</gene>
<organism evidence="2 3">
    <name type="scientific">Cellvibrio fontiphilus</name>
    <dbReference type="NCBI Taxonomy" id="1815559"/>
    <lineage>
        <taxon>Bacteria</taxon>
        <taxon>Pseudomonadati</taxon>
        <taxon>Pseudomonadota</taxon>
        <taxon>Gammaproteobacteria</taxon>
        <taxon>Cellvibrionales</taxon>
        <taxon>Cellvibrionaceae</taxon>
        <taxon>Cellvibrio</taxon>
    </lineage>
</organism>